<dbReference type="PANTHER" id="PTHR42791:SF1">
    <property type="entry name" value="N-ACETYLTRANSFERASE DOMAIN-CONTAINING PROTEIN"/>
    <property type="match status" value="1"/>
</dbReference>
<evidence type="ECO:0000313" key="3">
    <source>
        <dbReference type="Proteomes" id="UP001244011"/>
    </source>
</evidence>
<name>A0AAJ0BQU0_9PEZI</name>
<dbReference type="EMBL" id="MU839036">
    <property type="protein sequence ID" value="KAK1762520.1"/>
    <property type="molecule type" value="Genomic_DNA"/>
</dbReference>
<reference evidence="2" key="1">
    <citation type="submission" date="2023-06" db="EMBL/GenBank/DDBJ databases">
        <title>Genome-scale phylogeny and comparative genomics of the fungal order Sordariales.</title>
        <authorList>
            <consortium name="Lawrence Berkeley National Laboratory"/>
            <person name="Hensen N."/>
            <person name="Bonometti L."/>
            <person name="Westerberg I."/>
            <person name="Brannstrom I.O."/>
            <person name="Guillou S."/>
            <person name="Cros-Aarteil S."/>
            <person name="Calhoun S."/>
            <person name="Haridas S."/>
            <person name="Kuo A."/>
            <person name="Mondo S."/>
            <person name="Pangilinan J."/>
            <person name="Riley R."/>
            <person name="Labutti K."/>
            <person name="Andreopoulos B."/>
            <person name="Lipzen A."/>
            <person name="Chen C."/>
            <person name="Yanf M."/>
            <person name="Daum C."/>
            <person name="Ng V."/>
            <person name="Clum A."/>
            <person name="Steindorff A."/>
            <person name="Ohm R."/>
            <person name="Martin F."/>
            <person name="Silar P."/>
            <person name="Natvig D."/>
            <person name="Lalanne C."/>
            <person name="Gautier V."/>
            <person name="Ament-Velasquez S.L."/>
            <person name="Kruys A."/>
            <person name="Hutchinson M.I."/>
            <person name="Powell A.J."/>
            <person name="Barry K."/>
            <person name="Miller A.N."/>
            <person name="Grigoriev I.V."/>
            <person name="Debuchy R."/>
            <person name="Gladieux P."/>
            <person name="Thoren M.H."/>
            <person name="Johannesson H."/>
        </authorList>
    </citation>
    <scope>NUCLEOTIDE SEQUENCE</scope>
    <source>
        <strain evidence="2">8032-3</strain>
    </source>
</reference>
<dbReference type="SUPFAM" id="SSF55729">
    <property type="entry name" value="Acyl-CoA N-acyltransferases (Nat)"/>
    <property type="match status" value="1"/>
</dbReference>
<dbReference type="GeneID" id="85312407"/>
<sequence>MAEHTRLATLDDLPDLLEVFYSAFAGRPTLLEVITLTPGGREFLRQMYEPAIKSEPATQQPKLFVARDVNGKVVSSVLYYILNGVSWPWRQRWPEIQEGMSEERTGALFDRTDARHSAIMKEPHLYVVFLCTHKDHHKKGYATSLLRMCNDLADEMNYGCYVDAGVDAKGVYESVGYFPHPEFGQNNPATMWRKKKSERS</sequence>
<protein>
    <submittedName>
        <fullName evidence="2">Acyl-CoA N-acyltransferase</fullName>
    </submittedName>
</protein>
<dbReference type="PROSITE" id="PS51186">
    <property type="entry name" value="GNAT"/>
    <property type="match status" value="1"/>
</dbReference>
<dbReference type="InterPro" id="IPR052523">
    <property type="entry name" value="Trichothecene_AcTrans"/>
</dbReference>
<dbReference type="InterPro" id="IPR016181">
    <property type="entry name" value="Acyl_CoA_acyltransferase"/>
</dbReference>
<evidence type="ECO:0000259" key="1">
    <source>
        <dbReference type="PROSITE" id="PS51186"/>
    </source>
</evidence>
<feature type="domain" description="N-acetyltransferase" evidence="1">
    <location>
        <begin position="3"/>
        <end position="197"/>
    </location>
</feature>
<dbReference type="PANTHER" id="PTHR42791">
    <property type="entry name" value="GNAT FAMILY ACETYLTRANSFERASE"/>
    <property type="match status" value="1"/>
</dbReference>
<dbReference type="GO" id="GO:0016747">
    <property type="term" value="F:acyltransferase activity, transferring groups other than amino-acyl groups"/>
    <property type="evidence" value="ECO:0007669"/>
    <property type="project" value="InterPro"/>
</dbReference>
<dbReference type="AlphaFoldDB" id="A0AAJ0BQU0"/>
<dbReference type="RefSeq" id="XP_060278733.1">
    <property type="nucleotide sequence ID" value="XM_060429220.1"/>
</dbReference>
<accession>A0AAJ0BQU0</accession>
<gene>
    <name evidence="2" type="ORF">QBC33DRAFT_551746</name>
</gene>
<keyword evidence="3" id="KW-1185">Reference proteome</keyword>
<evidence type="ECO:0000313" key="2">
    <source>
        <dbReference type="EMBL" id="KAK1762520.1"/>
    </source>
</evidence>
<dbReference type="Proteomes" id="UP001244011">
    <property type="component" value="Unassembled WGS sequence"/>
</dbReference>
<dbReference type="Gene3D" id="3.40.630.30">
    <property type="match status" value="1"/>
</dbReference>
<dbReference type="Pfam" id="PF00583">
    <property type="entry name" value="Acetyltransf_1"/>
    <property type="match status" value="1"/>
</dbReference>
<dbReference type="CDD" id="cd04301">
    <property type="entry name" value="NAT_SF"/>
    <property type="match status" value="1"/>
</dbReference>
<organism evidence="2 3">
    <name type="scientific">Phialemonium atrogriseum</name>
    <dbReference type="NCBI Taxonomy" id="1093897"/>
    <lineage>
        <taxon>Eukaryota</taxon>
        <taxon>Fungi</taxon>
        <taxon>Dikarya</taxon>
        <taxon>Ascomycota</taxon>
        <taxon>Pezizomycotina</taxon>
        <taxon>Sordariomycetes</taxon>
        <taxon>Sordariomycetidae</taxon>
        <taxon>Cephalothecales</taxon>
        <taxon>Cephalothecaceae</taxon>
        <taxon>Phialemonium</taxon>
    </lineage>
</organism>
<proteinExistence type="predicted"/>
<comment type="caution">
    <text evidence="2">The sequence shown here is derived from an EMBL/GenBank/DDBJ whole genome shotgun (WGS) entry which is preliminary data.</text>
</comment>
<dbReference type="InterPro" id="IPR000182">
    <property type="entry name" value="GNAT_dom"/>
</dbReference>